<dbReference type="InterPro" id="IPR000873">
    <property type="entry name" value="AMP-dep_synth/lig_dom"/>
</dbReference>
<protein>
    <submittedName>
        <fullName evidence="2">AMP-binding protein</fullName>
    </submittedName>
</protein>
<reference evidence="3" key="1">
    <citation type="journal article" date="2019" name="Int. J. Syst. Evol. Microbiol.">
        <title>The Global Catalogue of Microorganisms (GCM) 10K type strain sequencing project: providing services to taxonomists for standard genome sequencing and annotation.</title>
        <authorList>
            <consortium name="The Broad Institute Genomics Platform"/>
            <consortium name="The Broad Institute Genome Sequencing Center for Infectious Disease"/>
            <person name="Wu L."/>
            <person name="Ma J."/>
        </authorList>
    </citation>
    <scope>NUCLEOTIDE SEQUENCE [LARGE SCALE GENOMIC DNA]</scope>
    <source>
        <strain evidence="3">CCUG 62974</strain>
    </source>
</reference>
<feature type="non-terminal residue" evidence="2">
    <location>
        <position position="169"/>
    </location>
</feature>
<dbReference type="InterPro" id="IPR020459">
    <property type="entry name" value="AMP-binding"/>
</dbReference>
<dbReference type="SUPFAM" id="SSF56801">
    <property type="entry name" value="Acetyl-CoA synthetase-like"/>
    <property type="match status" value="1"/>
</dbReference>
<dbReference type="Pfam" id="PF00501">
    <property type="entry name" value="AMP-binding"/>
    <property type="match status" value="2"/>
</dbReference>
<feature type="non-terminal residue" evidence="2">
    <location>
        <position position="1"/>
    </location>
</feature>
<evidence type="ECO:0000313" key="2">
    <source>
        <dbReference type="EMBL" id="MFD0891961.1"/>
    </source>
</evidence>
<dbReference type="PANTHER" id="PTHR45527">
    <property type="entry name" value="NONRIBOSOMAL PEPTIDE SYNTHETASE"/>
    <property type="match status" value="1"/>
</dbReference>
<keyword evidence="3" id="KW-1185">Reference proteome</keyword>
<gene>
    <name evidence="2" type="ORF">ACFQ08_46035</name>
</gene>
<dbReference type="EMBL" id="JBHTHX010003634">
    <property type="protein sequence ID" value="MFD0891961.1"/>
    <property type="molecule type" value="Genomic_DNA"/>
</dbReference>
<feature type="domain" description="AMP-dependent synthetase/ligase" evidence="1">
    <location>
        <begin position="1"/>
        <end position="66"/>
    </location>
</feature>
<evidence type="ECO:0000313" key="3">
    <source>
        <dbReference type="Proteomes" id="UP001597024"/>
    </source>
</evidence>
<dbReference type="Gene3D" id="3.40.50.12780">
    <property type="entry name" value="N-terminal domain of ligase-like"/>
    <property type="match status" value="1"/>
</dbReference>
<organism evidence="2 3">
    <name type="scientific">Streptosporangium algeriense</name>
    <dbReference type="NCBI Taxonomy" id="1682748"/>
    <lineage>
        <taxon>Bacteria</taxon>
        <taxon>Bacillati</taxon>
        <taxon>Actinomycetota</taxon>
        <taxon>Actinomycetes</taxon>
        <taxon>Streptosporangiales</taxon>
        <taxon>Streptosporangiaceae</taxon>
        <taxon>Streptosporangium</taxon>
    </lineage>
</organism>
<dbReference type="PANTHER" id="PTHR45527:SF1">
    <property type="entry name" value="FATTY ACID SYNTHASE"/>
    <property type="match status" value="1"/>
</dbReference>
<feature type="domain" description="AMP-dependent synthetase/ligase" evidence="1">
    <location>
        <begin position="79"/>
        <end position="166"/>
    </location>
</feature>
<sequence>LAGRLAAAGIGRDSLVAVRMERGTDMVVALLGVAMSGAAYLPVDPEYPQARVSYVIEDSGAALVLTGLDDLPPASGRPLSGPRPGDTAYVLYTSGSTGRPKGVVVPHRALTNFLLAMRTLVGSTSRDVWLALTSLSFDISALELYLPLVTGGRIVVADAYTARDGAALA</sequence>
<comment type="caution">
    <text evidence="2">The sequence shown here is derived from an EMBL/GenBank/DDBJ whole genome shotgun (WGS) entry which is preliminary data.</text>
</comment>
<dbReference type="PROSITE" id="PS00455">
    <property type="entry name" value="AMP_BINDING"/>
    <property type="match status" value="1"/>
</dbReference>
<dbReference type="InterPro" id="IPR042099">
    <property type="entry name" value="ANL_N_sf"/>
</dbReference>
<evidence type="ECO:0000259" key="1">
    <source>
        <dbReference type="Pfam" id="PF00501"/>
    </source>
</evidence>
<dbReference type="Proteomes" id="UP001597024">
    <property type="component" value="Unassembled WGS sequence"/>
</dbReference>
<name>A0ABW3E9E1_9ACTN</name>
<accession>A0ABW3E9E1</accession>
<dbReference type="InterPro" id="IPR020845">
    <property type="entry name" value="AMP-binding_CS"/>
</dbReference>
<proteinExistence type="predicted"/>
<dbReference type="PRINTS" id="PR00154">
    <property type="entry name" value="AMPBINDING"/>
</dbReference>